<comment type="subcellular location">
    <subcellularLocation>
        <location evidence="1">Membrane</location>
        <topology evidence="1">Peripheral membrane protein</topology>
    </subcellularLocation>
</comment>
<dbReference type="PANTHER" id="PTHR43767:SF8">
    <property type="entry name" value="LONG-CHAIN-FATTY-ACID--COA LIGASE"/>
    <property type="match status" value="1"/>
</dbReference>
<dbReference type="EC" id="6.2.1.3" evidence="5"/>
<comment type="pathway">
    <text evidence="2">Lipid metabolism; fatty acid beta-oxidation.</text>
</comment>
<gene>
    <name evidence="10" type="ORF">ACFOUW_16810</name>
</gene>
<dbReference type="InterPro" id="IPR000873">
    <property type="entry name" value="AMP-dep_synth/lig_dom"/>
</dbReference>
<dbReference type="PROSITE" id="PS00455">
    <property type="entry name" value="AMP_BINDING"/>
    <property type="match status" value="1"/>
</dbReference>
<keyword evidence="3" id="KW-0436">Ligase</keyword>
<keyword evidence="11" id="KW-1185">Reference proteome</keyword>
<dbReference type="InterPro" id="IPR020845">
    <property type="entry name" value="AMP-binding_CS"/>
</dbReference>
<sequence length="484" mass="52153">MDPYPQPLLDALTRWPDRPAFEYEGREVARAEVYDTVRTFAAALRARGLGRCDGVAILTGVSPDAFAVQLAAHVLGCRVVAVRPGWTPRQLAHMLATDVAAVVVDTATPEVEEAAGAIPLHTLEDLRTHAPASTLETASRPDDIGWLFFTSGSTGNPKGCAYSYRALAAHWAYNPANWTPPVARLAAGYERLLLMGTLSSQVVMDYLTFCLATGGTAVIPDRTAPFEDAIERHRITGILCTVPRLYGLLDRVERDGLDVSTLKAVMVSGSPITPQRLHDATERLGPVVHQAYGQTEVCLVTLLTPDDLGAWPSPAAASVGRPHPLVETEVRAGELYVRSPYQMDGYWNDPEQTADALGQDGWMRTRDLADFDELGFLRLIGRARDIVIVNAIIHYAGAIEQTLASHPDVDQAYVVGAPDESTGEAIHAFVVPNAGRTPDLANLAKHVGEELGDASVPHTFTILDDVPVAPSGKPDKRALLGLLT</sequence>
<evidence type="ECO:0000259" key="9">
    <source>
        <dbReference type="Pfam" id="PF13193"/>
    </source>
</evidence>
<evidence type="ECO:0000313" key="11">
    <source>
        <dbReference type="Proteomes" id="UP001595699"/>
    </source>
</evidence>
<feature type="domain" description="AMP-binding enzyme C-terminal" evidence="9">
    <location>
        <begin position="399"/>
        <end position="473"/>
    </location>
</feature>
<proteinExistence type="predicted"/>
<dbReference type="Pfam" id="PF13193">
    <property type="entry name" value="AMP-binding_C"/>
    <property type="match status" value="1"/>
</dbReference>
<dbReference type="Gene3D" id="3.30.300.30">
    <property type="match status" value="1"/>
</dbReference>
<evidence type="ECO:0000256" key="7">
    <source>
        <dbReference type="ARBA" id="ARBA00042773"/>
    </source>
</evidence>
<dbReference type="RefSeq" id="WP_205118796.1">
    <property type="nucleotide sequence ID" value="NZ_JAFBCM010000001.1"/>
</dbReference>
<dbReference type="InterPro" id="IPR050237">
    <property type="entry name" value="ATP-dep_AMP-bd_enzyme"/>
</dbReference>
<dbReference type="InterPro" id="IPR045851">
    <property type="entry name" value="AMP-bd_C_sf"/>
</dbReference>
<evidence type="ECO:0000256" key="5">
    <source>
        <dbReference type="ARBA" id="ARBA00026121"/>
    </source>
</evidence>
<dbReference type="PANTHER" id="PTHR43767">
    <property type="entry name" value="LONG-CHAIN-FATTY-ACID--COA LIGASE"/>
    <property type="match status" value="1"/>
</dbReference>
<accession>A0ABV7YEP1</accession>
<evidence type="ECO:0000259" key="8">
    <source>
        <dbReference type="Pfam" id="PF00501"/>
    </source>
</evidence>
<dbReference type="Pfam" id="PF00501">
    <property type="entry name" value="AMP-binding"/>
    <property type="match status" value="1"/>
</dbReference>
<keyword evidence="4" id="KW-0472">Membrane</keyword>
<dbReference type="InterPro" id="IPR042099">
    <property type="entry name" value="ANL_N_sf"/>
</dbReference>
<dbReference type="Proteomes" id="UP001595699">
    <property type="component" value="Unassembled WGS sequence"/>
</dbReference>
<dbReference type="SUPFAM" id="SSF56801">
    <property type="entry name" value="Acetyl-CoA synthetase-like"/>
    <property type="match status" value="1"/>
</dbReference>
<evidence type="ECO:0000256" key="6">
    <source>
        <dbReference type="ARBA" id="ARBA00039545"/>
    </source>
</evidence>
<evidence type="ECO:0000313" key="10">
    <source>
        <dbReference type="EMBL" id="MFC3762505.1"/>
    </source>
</evidence>
<evidence type="ECO:0000256" key="2">
    <source>
        <dbReference type="ARBA" id="ARBA00005005"/>
    </source>
</evidence>
<feature type="domain" description="AMP-dependent synthetase/ligase" evidence="8">
    <location>
        <begin position="12"/>
        <end position="347"/>
    </location>
</feature>
<dbReference type="EMBL" id="JBHRZH010000015">
    <property type="protein sequence ID" value="MFC3762505.1"/>
    <property type="molecule type" value="Genomic_DNA"/>
</dbReference>
<protein>
    <recommendedName>
        <fullName evidence="6">Long-chain-fatty-acid--CoA ligase</fullName>
        <ecNumber evidence="5">6.2.1.3</ecNumber>
    </recommendedName>
    <alternativeName>
        <fullName evidence="7">Long-chain acyl-CoA synthetase</fullName>
    </alternativeName>
</protein>
<evidence type="ECO:0000256" key="4">
    <source>
        <dbReference type="ARBA" id="ARBA00023136"/>
    </source>
</evidence>
<dbReference type="Gene3D" id="3.40.50.12780">
    <property type="entry name" value="N-terminal domain of ligase-like"/>
    <property type="match status" value="1"/>
</dbReference>
<evidence type="ECO:0000256" key="3">
    <source>
        <dbReference type="ARBA" id="ARBA00022598"/>
    </source>
</evidence>
<comment type="caution">
    <text evidence="10">The sequence shown here is derived from an EMBL/GenBank/DDBJ whole genome shotgun (WGS) entry which is preliminary data.</text>
</comment>
<dbReference type="InterPro" id="IPR025110">
    <property type="entry name" value="AMP-bd_C"/>
</dbReference>
<name>A0ABV7YEP1_9ACTN</name>
<evidence type="ECO:0000256" key="1">
    <source>
        <dbReference type="ARBA" id="ARBA00004170"/>
    </source>
</evidence>
<reference evidence="11" key="1">
    <citation type="journal article" date="2019" name="Int. J. Syst. Evol. Microbiol.">
        <title>The Global Catalogue of Microorganisms (GCM) 10K type strain sequencing project: providing services to taxonomists for standard genome sequencing and annotation.</title>
        <authorList>
            <consortium name="The Broad Institute Genomics Platform"/>
            <consortium name="The Broad Institute Genome Sequencing Center for Infectious Disease"/>
            <person name="Wu L."/>
            <person name="Ma J."/>
        </authorList>
    </citation>
    <scope>NUCLEOTIDE SEQUENCE [LARGE SCALE GENOMIC DNA]</scope>
    <source>
        <strain evidence="11">CGMCC 4.7241</strain>
    </source>
</reference>
<organism evidence="10 11">
    <name type="scientific">Tenggerimyces flavus</name>
    <dbReference type="NCBI Taxonomy" id="1708749"/>
    <lineage>
        <taxon>Bacteria</taxon>
        <taxon>Bacillati</taxon>
        <taxon>Actinomycetota</taxon>
        <taxon>Actinomycetes</taxon>
        <taxon>Propionibacteriales</taxon>
        <taxon>Nocardioidaceae</taxon>
        <taxon>Tenggerimyces</taxon>
    </lineage>
</organism>